<reference evidence="1 2" key="1">
    <citation type="submission" date="2015-12" db="EMBL/GenBank/DDBJ databases">
        <title>Draft Genome Sequence of Olsenella scatoligenes SK9K4T; a Producer of 3-Methylindole- (skatole) and 4-Methylphenol- (p-cresol) Isolated from Pig Feces.</title>
        <authorList>
            <person name="Li X."/>
            <person name="Borg B."/>
            <person name="Canibe N."/>
        </authorList>
    </citation>
    <scope>NUCLEOTIDE SEQUENCE [LARGE SCALE GENOMIC DNA]</scope>
    <source>
        <strain evidence="1 2">SK9K4</strain>
    </source>
</reference>
<evidence type="ECO:0008006" key="3">
    <source>
        <dbReference type="Google" id="ProtNLM"/>
    </source>
</evidence>
<dbReference type="STRING" id="1299998.AUL39_08415"/>
<comment type="caution">
    <text evidence="1">The sequence shown here is derived from an EMBL/GenBank/DDBJ whole genome shotgun (WGS) entry which is preliminary data.</text>
</comment>
<dbReference type="InterPro" id="IPR006379">
    <property type="entry name" value="HAD-SF_hydro_IIB"/>
</dbReference>
<protein>
    <recommendedName>
        <fullName evidence="3">HAD family phosphatase</fullName>
    </recommendedName>
</protein>
<dbReference type="GO" id="GO:0000287">
    <property type="term" value="F:magnesium ion binding"/>
    <property type="evidence" value="ECO:0007669"/>
    <property type="project" value="TreeGrafter"/>
</dbReference>
<dbReference type="Gene3D" id="3.40.50.1000">
    <property type="entry name" value="HAD superfamily/HAD-like"/>
    <property type="match status" value="1"/>
</dbReference>
<accession>A0A100YV23</accession>
<proteinExistence type="predicted"/>
<dbReference type="GO" id="GO:0016791">
    <property type="term" value="F:phosphatase activity"/>
    <property type="evidence" value="ECO:0007669"/>
    <property type="project" value="TreeGrafter"/>
</dbReference>
<evidence type="ECO:0000313" key="2">
    <source>
        <dbReference type="Proteomes" id="UP000054078"/>
    </source>
</evidence>
<name>A0A100YV23_TRASO</name>
<keyword evidence="2" id="KW-1185">Reference proteome</keyword>
<organism evidence="1 2">
    <name type="scientific">Tractidigestivibacter scatoligenes</name>
    <name type="common">Olsenella scatoligenes</name>
    <dbReference type="NCBI Taxonomy" id="1299998"/>
    <lineage>
        <taxon>Bacteria</taxon>
        <taxon>Bacillati</taxon>
        <taxon>Actinomycetota</taxon>
        <taxon>Coriobacteriia</taxon>
        <taxon>Coriobacteriales</taxon>
        <taxon>Atopobiaceae</taxon>
        <taxon>Tractidigestivibacter</taxon>
    </lineage>
</organism>
<dbReference type="Gene3D" id="3.30.1240.10">
    <property type="match status" value="1"/>
</dbReference>
<dbReference type="SUPFAM" id="SSF56784">
    <property type="entry name" value="HAD-like"/>
    <property type="match status" value="1"/>
</dbReference>
<gene>
    <name evidence="1" type="ORF">AUL39_08415</name>
</gene>
<dbReference type="PANTHER" id="PTHR10000:SF53">
    <property type="entry name" value="5-AMINO-6-(5-PHOSPHO-D-RIBITYLAMINO)URACIL PHOSPHATASE YBJI-RELATED"/>
    <property type="match status" value="1"/>
</dbReference>
<dbReference type="OrthoDB" id="3180855at2"/>
<dbReference type="GO" id="GO:0005829">
    <property type="term" value="C:cytosol"/>
    <property type="evidence" value="ECO:0007669"/>
    <property type="project" value="TreeGrafter"/>
</dbReference>
<dbReference type="PANTHER" id="PTHR10000">
    <property type="entry name" value="PHOSPHOSERINE PHOSPHATASE"/>
    <property type="match status" value="1"/>
</dbReference>
<dbReference type="Pfam" id="PF08282">
    <property type="entry name" value="Hydrolase_3"/>
    <property type="match status" value="1"/>
</dbReference>
<dbReference type="InterPro" id="IPR023214">
    <property type="entry name" value="HAD_sf"/>
</dbReference>
<dbReference type="InterPro" id="IPR036412">
    <property type="entry name" value="HAD-like_sf"/>
</dbReference>
<dbReference type="AlphaFoldDB" id="A0A100YV23"/>
<sequence length="264" mass="29163">MRTPKLIASDIDGTMLINWAPRFSPQMLGLVERIVDAGIVFVPATGRQYTNLRRLFSPVADRIPYVCENGALAILDDELVYRATMDDGLAREIIEDMLADPGCEPVVSGMRTVYVRTGAPELVDHLVNVTGYNVTELDDLTHIPEPFMKVSAYCTDGVPREQHWHDRFGERCAVKVSGLQWLDLVPNGVDKGVALAALAERLGIAAEDCVAFGDAENDVEMLEWAGCPVTMETSLPSVLPLGRYRTDTVEHAFERILDGPGFDW</sequence>
<evidence type="ECO:0000313" key="1">
    <source>
        <dbReference type="EMBL" id="KUH58222.1"/>
    </source>
</evidence>
<dbReference type="Proteomes" id="UP000054078">
    <property type="component" value="Unassembled WGS sequence"/>
</dbReference>
<dbReference type="EMBL" id="LOJF01000010">
    <property type="protein sequence ID" value="KUH58222.1"/>
    <property type="molecule type" value="Genomic_DNA"/>
</dbReference>
<dbReference type="NCBIfam" id="TIGR01484">
    <property type="entry name" value="HAD-SF-IIB"/>
    <property type="match status" value="1"/>
</dbReference>
<dbReference type="PROSITE" id="PS01229">
    <property type="entry name" value="COF_2"/>
    <property type="match status" value="1"/>
</dbReference>
<dbReference type="RefSeq" id="WP_059055258.1">
    <property type="nucleotide sequence ID" value="NZ_LOJF01000010.1"/>
</dbReference>